<keyword evidence="3 8" id="KW-0699">rRNA-binding</keyword>
<reference evidence="11" key="1">
    <citation type="submission" date="2016-10" db="EMBL/GenBank/DDBJ databases">
        <authorList>
            <person name="Varghese N."/>
            <person name="Submissions S."/>
        </authorList>
    </citation>
    <scope>NUCLEOTIDE SEQUENCE [LARGE SCALE GENOMIC DNA]</scope>
    <source>
        <strain evidence="11">CBMB127</strain>
    </source>
</reference>
<dbReference type="EMBL" id="FNFX01000005">
    <property type="protein sequence ID" value="SDK80387.1"/>
    <property type="molecule type" value="Genomic_DNA"/>
</dbReference>
<evidence type="ECO:0000256" key="5">
    <source>
        <dbReference type="ARBA" id="ARBA00022980"/>
    </source>
</evidence>
<evidence type="ECO:0000256" key="6">
    <source>
        <dbReference type="ARBA" id="ARBA00023274"/>
    </source>
</evidence>
<dbReference type="FunFam" id="1.20.58.110:FF:000001">
    <property type="entry name" value="30S ribosomal protein S20"/>
    <property type="match status" value="1"/>
</dbReference>
<dbReference type="GO" id="GO:0015935">
    <property type="term" value="C:small ribosomal subunit"/>
    <property type="evidence" value="ECO:0007669"/>
    <property type="project" value="TreeGrafter"/>
</dbReference>
<dbReference type="InterPro" id="IPR036510">
    <property type="entry name" value="Ribosomal_bS20_sf"/>
</dbReference>
<evidence type="ECO:0000313" key="10">
    <source>
        <dbReference type="EMBL" id="SDK80387.1"/>
    </source>
</evidence>
<dbReference type="InterPro" id="IPR002583">
    <property type="entry name" value="Ribosomal_bS20"/>
</dbReference>
<evidence type="ECO:0000256" key="7">
    <source>
        <dbReference type="ARBA" id="ARBA00035136"/>
    </source>
</evidence>
<dbReference type="Proteomes" id="UP000198629">
    <property type="component" value="Unassembled WGS sequence"/>
</dbReference>
<evidence type="ECO:0000256" key="1">
    <source>
        <dbReference type="ARBA" id="ARBA00003134"/>
    </source>
</evidence>
<dbReference type="HAMAP" id="MF_00500">
    <property type="entry name" value="Ribosomal_bS20"/>
    <property type="match status" value="1"/>
</dbReference>
<evidence type="ECO:0000256" key="2">
    <source>
        <dbReference type="ARBA" id="ARBA00007634"/>
    </source>
</evidence>
<feature type="compositionally biased region" description="Low complexity" evidence="9">
    <location>
        <begin position="112"/>
        <end position="121"/>
    </location>
</feature>
<dbReference type="PANTHER" id="PTHR33398">
    <property type="entry name" value="30S RIBOSOMAL PROTEIN S20"/>
    <property type="match status" value="1"/>
</dbReference>
<dbReference type="GO" id="GO:0005829">
    <property type="term" value="C:cytosol"/>
    <property type="evidence" value="ECO:0007669"/>
    <property type="project" value="TreeGrafter"/>
</dbReference>
<keyword evidence="11" id="KW-1185">Reference proteome</keyword>
<keyword evidence="6 8" id="KW-0687">Ribonucleoprotein</keyword>
<dbReference type="Gene3D" id="1.20.58.110">
    <property type="entry name" value="Ribosomal protein S20"/>
    <property type="match status" value="1"/>
</dbReference>
<comment type="similarity">
    <text evidence="2 8">Belongs to the bacterial ribosomal protein bS20 family.</text>
</comment>
<evidence type="ECO:0000256" key="8">
    <source>
        <dbReference type="HAMAP-Rule" id="MF_00500"/>
    </source>
</evidence>
<dbReference type="GO" id="GO:0006412">
    <property type="term" value="P:translation"/>
    <property type="evidence" value="ECO:0007669"/>
    <property type="project" value="UniProtKB-UniRule"/>
</dbReference>
<dbReference type="SUPFAM" id="SSF46992">
    <property type="entry name" value="Ribosomal protein S20"/>
    <property type="match status" value="1"/>
</dbReference>
<dbReference type="PANTHER" id="PTHR33398:SF1">
    <property type="entry name" value="SMALL RIBOSOMAL SUBUNIT PROTEIN BS20C"/>
    <property type="match status" value="1"/>
</dbReference>
<name>A0A1G9EW31_9PROT</name>
<dbReference type="NCBIfam" id="TIGR00029">
    <property type="entry name" value="S20"/>
    <property type="match status" value="1"/>
</dbReference>
<gene>
    <name evidence="8" type="primary">rpsT</name>
    <name evidence="10" type="ORF">SAMN05192566_2489</name>
</gene>
<dbReference type="OrthoDB" id="9807974at2"/>
<keyword evidence="5 8" id="KW-0689">Ribosomal protein</keyword>
<dbReference type="STRING" id="492660.SAMN05192566_2489"/>
<comment type="function">
    <text evidence="1 8">Binds directly to 16S ribosomal RNA.</text>
</comment>
<accession>A0A1G9EW31</accession>
<proteinExistence type="inferred from homology"/>
<evidence type="ECO:0000256" key="9">
    <source>
        <dbReference type="SAM" id="MobiDB-lite"/>
    </source>
</evidence>
<keyword evidence="4 8" id="KW-0694">RNA-binding</keyword>
<dbReference type="GO" id="GO:0070181">
    <property type="term" value="F:small ribosomal subunit rRNA binding"/>
    <property type="evidence" value="ECO:0007669"/>
    <property type="project" value="TreeGrafter"/>
</dbReference>
<feature type="region of interest" description="Disordered" evidence="9">
    <location>
        <begin position="100"/>
        <end position="133"/>
    </location>
</feature>
<organism evidence="10 11">
    <name type="scientific">Methylophilus rhizosphaerae</name>
    <dbReference type="NCBI Taxonomy" id="492660"/>
    <lineage>
        <taxon>Bacteria</taxon>
        <taxon>Pseudomonadati</taxon>
        <taxon>Pseudomonadota</taxon>
        <taxon>Betaproteobacteria</taxon>
        <taxon>Nitrosomonadales</taxon>
        <taxon>Methylophilaceae</taxon>
        <taxon>Methylophilus</taxon>
    </lineage>
</organism>
<evidence type="ECO:0000256" key="3">
    <source>
        <dbReference type="ARBA" id="ARBA00022730"/>
    </source>
</evidence>
<protein>
    <recommendedName>
        <fullName evidence="7 8">Small ribosomal subunit protein bS20</fullName>
    </recommendedName>
</protein>
<evidence type="ECO:0000313" key="11">
    <source>
        <dbReference type="Proteomes" id="UP000198629"/>
    </source>
</evidence>
<dbReference type="AlphaFoldDB" id="A0A1G9EW31"/>
<dbReference type="RefSeq" id="WP_091472475.1">
    <property type="nucleotide sequence ID" value="NZ_FNFX01000005.1"/>
</dbReference>
<evidence type="ECO:0000256" key="4">
    <source>
        <dbReference type="ARBA" id="ARBA00022884"/>
    </source>
</evidence>
<feature type="compositionally biased region" description="Basic residues" evidence="9">
    <location>
        <begin position="122"/>
        <end position="133"/>
    </location>
</feature>
<sequence length="133" mass="13874">MANTAQARKRARQSVKVNAHNAALRSTLRTAIKKVIKAIQSGDKAAAVASYQENVSVIDRIADKKIIHKNKAARHKSRLTAAIKALSGDAPVTLASVKKAVAPKAAPKKAAAKAEAAPAKKAAAKPRAKKAAE</sequence>
<dbReference type="GO" id="GO:0003735">
    <property type="term" value="F:structural constituent of ribosome"/>
    <property type="evidence" value="ECO:0007669"/>
    <property type="project" value="InterPro"/>
</dbReference>
<dbReference type="Pfam" id="PF01649">
    <property type="entry name" value="Ribosomal_S20p"/>
    <property type="match status" value="1"/>
</dbReference>